<dbReference type="GO" id="GO:0000288">
    <property type="term" value="P:nuclear-transcribed mRNA catabolic process, deadenylation-dependent decay"/>
    <property type="evidence" value="ECO:0007669"/>
    <property type="project" value="TreeGrafter"/>
</dbReference>
<protein>
    <submittedName>
        <fullName evidence="2">CCR4-NOT core subunit CDC39</fullName>
    </submittedName>
</protein>
<dbReference type="PANTHER" id="PTHR13162:SF8">
    <property type="entry name" value="CCR4-NOT TRANSCRIPTION COMPLEX SUBUNIT 1"/>
    <property type="match status" value="1"/>
</dbReference>
<name>A0A015KCB7_RHIIW</name>
<dbReference type="InterPro" id="IPR040398">
    <property type="entry name" value="Not1"/>
</dbReference>
<dbReference type="GO" id="GO:0000932">
    <property type="term" value="C:P-body"/>
    <property type="evidence" value="ECO:0007669"/>
    <property type="project" value="TreeGrafter"/>
</dbReference>
<feature type="domain" description="CCR4-NOT transcription complex subunit 1 TTP binding" evidence="1">
    <location>
        <begin position="49"/>
        <end position="215"/>
    </location>
</feature>
<comment type="caution">
    <text evidence="2">The sequence shown here is derived from an EMBL/GenBank/DDBJ whole genome shotgun (WGS) entry which is preliminary data.</text>
</comment>
<keyword evidence="3" id="KW-1185">Reference proteome</keyword>
<gene>
    <name evidence="2" type="ORF">RirG_005570</name>
</gene>
<dbReference type="Proteomes" id="UP000022910">
    <property type="component" value="Unassembled WGS sequence"/>
</dbReference>
<dbReference type="GO" id="GO:0030015">
    <property type="term" value="C:CCR4-NOT core complex"/>
    <property type="evidence" value="ECO:0007669"/>
    <property type="project" value="InterPro"/>
</dbReference>
<dbReference type="PANTHER" id="PTHR13162">
    <property type="entry name" value="CCR4-NOT TRANSCRIPTION COMPLEX"/>
    <property type="match status" value="1"/>
</dbReference>
<dbReference type="GO" id="GO:0017148">
    <property type="term" value="P:negative regulation of translation"/>
    <property type="evidence" value="ECO:0007669"/>
    <property type="project" value="InterPro"/>
</dbReference>
<dbReference type="FunFam" id="1.25.40.840:FF:000003">
    <property type="entry name" value="Transcription regulator"/>
    <property type="match status" value="1"/>
</dbReference>
<evidence type="ECO:0000313" key="3">
    <source>
        <dbReference type="Proteomes" id="UP000022910"/>
    </source>
</evidence>
<dbReference type="HOGENOM" id="CLU_1245950_0_0_1"/>
<dbReference type="InterPro" id="IPR032193">
    <property type="entry name" value="CNOT1_TTP_bind"/>
</dbReference>
<dbReference type="STRING" id="1432141.A0A015KCB7"/>
<organism evidence="2 3">
    <name type="scientific">Rhizophagus irregularis (strain DAOM 197198w)</name>
    <name type="common">Glomus intraradices</name>
    <dbReference type="NCBI Taxonomy" id="1432141"/>
    <lineage>
        <taxon>Eukaryota</taxon>
        <taxon>Fungi</taxon>
        <taxon>Fungi incertae sedis</taxon>
        <taxon>Mucoromycota</taxon>
        <taxon>Glomeromycotina</taxon>
        <taxon>Glomeromycetes</taxon>
        <taxon>Glomerales</taxon>
        <taxon>Glomeraceae</taxon>
        <taxon>Rhizophagus</taxon>
    </lineage>
</organism>
<dbReference type="GO" id="GO:0060090">
    <property type="term" value="F:molecular adaptor activity"/>
    <property type="evidence" value="ECO:0007669"/>
    <property type="project" value="TreeGrafter"/>
</dbReference>
<dbReference type="OrthoDB" id="1933107at2759"/>
<reference evidence="2 3" key="1">
    <citation type="submission" date="2014-02" db="EMBL/GenBank/DDBJ databases">
        <title>Single nucleus genome sequencing reveals high similarity among nuclei of an endomycorrhizal fungus.</title>
        <authorList>
            <person name="Lin K."/>
            <person name="Geurts R."/>
            <person name="Zhang Z."/>
            <person name="Limpens E."/>
            <person name="Saunders D.G."/>
            <person name="Mu D."/>
            <person name="Pang E."/>
            <person name="Cao H."/>
            <person name="Cha H."/>
            <person name="Lin T."/>
            <person name="Zhou Q."/>
            <person name="Shang Y."/>
            <person name="Li Y."/>
            <person name="Ivanov S."/>
            <person name="Sharma T."/>
            <person name="Velzen R.V."/>
            <person name="Ruijter N.D."/>
            <person name="Aanen D.K."/>
            <person name="Win J."/>
            <person name="Kamoun S."/>
            <person name="Bisseling T."/>
            <person name="Huang S."/>
        </authorList>
    </citation>
    <scope>NUCLEOTIDE SEQUENCE [LARGE SCALE GENOMIC DNA]</scope>
    <source>
        <strain evidence="3">DAOM197198w</strain>
    </source>
</reference>
<dbReference type="Pfam" id="PF16417">
    <property type="entry name" value="CNOT1_TTP_bind"/>
    <property type="match status" value="1"/>
</dbReference>
<dbReference type="InterPro" id="IPR038535">
    <property type="entry name" value="CNOT1_TTP_bind_sf"/>
</dbReference>
<accession>A0A015KCB7</accession>
<evidence type="ECO:0000259" key="1">
    <source>
        <dbReference type="Pfam" id="PF16417"/>
    </source>
</evidence>
<dbReference type="Gene3D" id="1.25.40.840">
    <property type="entry name" value="CCR4-NOT transcription complex subunit 1 TTP binding domain"/>
    <property type="match status" value="1"/>
</dbReference>
<sequence length="222" mass="25797">MEVTRENNGNLQSVKLTGDVFAIFLRILSNSSMSPANSELFKEINNTSIHVYPRLLNSSSTDGNAPDQTFTADVEEEANSYYERVYRQEIGIEDFIKLLQRFKHSKEKRENQIFSCMVHNLFDEYQFFPKYPQRELTITSVIFGSLIQYQLVIYEALGIALRYVLNALRSPSDSKMFNFGVQALLQFQSRLPEWPQYCSHLLQITQLQQAHPEIVIKLELQN</sequence>
<evidence type="ECO:0000313" key="2">
    <source>
        <dbReference type="EMBL" id="EXX79442.1"/>
    </source>
</evidence>
<proteinExistence type="predicted"/>
<dbReference type="EMBL" id="JEMT01003410">
    <property type="protein sequence ID" value="EXX79442.1"/>
    <property type="molecule type" value="Genomic_DNA"/>
</dbReference>
<dbReference type="AlphaFoldDB" id="A0A015KCB7"/>